<dbReference type="GO" id="GO:0008270">
    <property type="term" value="F:zinc ion binding"/>
    <property type="evidence" value="ECO:0007669"/>
    <property type="project" value="UniProtKB-KW"/>
</dbReference>
<feature type="region of interest" description="Disordered" evidence="2">
    <location>
        <begin position="146"/>
        <end position="172"/>
    </location>
</feature>
<dbReference type="GO" id="GO:0043022">
    <property type="term" value="F:ribosome binding"/>
    <property type="evidence" value="ECO:0007669"/>
    <property type="project" value="TreeGrafter"/>
</dbReference>
<dbReference type="KEGG" id="fcy:FRACYDRAFT_268123"/>
<protein>
    <recommendedName>
        <fullName evidence="3">RING-type domain-containing protein</fullName>
    </recommendedName>
</protein>
<keyword evidence="5" id="KW-1185">Reference proteome</keyword>
<evidence type="ECO:0000259" key="3">
    <source>
        <dbReference type="PROSITE" id="PS50089"/>
    </source>
</evidence>
<proteinExistence type="predicted"/>
<evidence type="ECO:0000313" key="5">
    <source>
        <dbReference type="Proteomes" id="UP000095751"/>
    </source>
</evidence>
<dbReference type="SUPFAM" id="SSF57850">
    <property type="entry name" value="RING/U-box"/>
    <property type="match status" value="1"/>
</dbReference>
<evidence type="ECO:0000313" key="4">
    <source>
        <dbReference type="EMBL" id="OEU19914.1"/>
    </source>
</evidence>
<accession>A0A1E7FP64</accession>
<dbReference type="InterPro" id="IPR013083">
    <property type="entry name" value="Znf_RING/FYVE/PHD"/>
</dbReference>
<dbReference type="Gene3D" id="3.30.40.10">
    <property type="entry name" value="Zinc/RING finger domain, C3HC4 (zinc finger)"/>
    <property type="match status" value="1"/>
</dbReference>
<dbReference type="InParanoid" id="A0A1E7FP64"/>
<evidence type="ECO:0000256" key="2">
    <source>
        <dbReference type="SAM" id="MobiDB-lite"/>
    </source>
</evidence>
<organism evidence="4 5">
    <name type="scientific">Fragilariopsis cylindrus CCMP1102</name>
    <dbReference type="NCBI Taxonomy" id="635003"/>
    <lineage>
        <taxon>Eukaryota</taxon>
        <taxon>Sar</taxon>
        <taxon>Stramenopiles</taxon>
        <taxon>Ochrophyta</taxon>
        <taxon>Bacillariophyta</taxon>
        <taxon>Bacillariophyceae</taxon>
        <taxon>Bacillariophycidae</taxon>
        <taxon>Bacillariales</taxon>
        <taxon>Bacillariaceae</taxon>
        <taxon>Fragilariopsis</taxon>
    </lineage>
</organism>
<dbReference type="Proteomes" id="UP000095751">
    <property type="component" value="Unassembled WGS sequence"/>
</dbReference>
<dbReference type="PROSITE" id="PS50089">
    <property type="entry name" value="ZF_RING_2"/>
    <property type="match status" value="1"/>
</dbReference>
<dbReference type="PANTHER" id="PTHR22938:SF0">
    <property type="entry name" value="E3 UBIQUITIN-PROTEIN LIGASE ZNF598"/>
    <property type="match status" value="1"/>
</dbReference>
<name>A0A1E7FP64_9STRA</name>
<keyword evidence="1" id="KW-0863">Zinc-finger</keyword>
<dbReference type="GO" id="GO:0072344">
    <property type="term" value="P:rescue of stalled ribosome"/>
    <property type="evidence" value="ECO:0007669"/>
    <property type="project" value="InterPro"/>
</dbReference>
<reference evidence="4 5" key="1">
    <citation type="submission" date="2016-09" db="EMBL/GenBank/DDBJ databases">
        <title>Extensive genetic diversity and differential bi-allelic expression allows diatom success in the polar Southern Ocean.</title>
        <authorList>
            <consortium name="DOE Joint Genome Institute"/>
            <person name="Mock T."/>
            <person name="Otillar R.P."/>
            <person name="Strauss J."/>
            <person name="Dupont C."/>
            <person name="Frickenhaus S."/>
            <person name="Maumus F."/>
            <person name="Mcmullan M."/>
            <person name="Sanges R."/>
            <person name="Schmutz J."/>
            <person name="Toseland A."/>
            <person name="Valas R."/>
            <person name="Veluchamy A."/>
            <person name="Ward B.J."/>
            <person name="Allen A."/>
            <person name="Barry K."/>
            <person name="Falciatore A."/>
            <person name="Ferrante M."/>
            <person name="Fortunato A.E."/>
            <person name="Gloeckner G."/>
            <person name="Gruber A."/>
            <person name="Hipkin R."/>
            <person name="Janech M."/>
            <person name="Kroth P."/>
            <person name="Leese F."/>
            <person name="Lindquist E."/>
            <person name="Lyon B.R."/>
            <person name="Martin J."/>
            <person name="Mayer C."/>
            <person name="Parker M."/>
            <person name="Quesneville H."/>
            <person name="Raymond J."/>
            <person name="Uhlig C."/>
            <person name="Valentin K.U."/>
            <person name="Worden A.Z."/>
            <person name="Armbrust E.V."/>
            <person name="Bowler C."/>
            <person name="Green B."/>
            <person name="Moulton V."/>
            <person name="Van Oosterhout C."/>
            <person name="Grigoriev I."/>
        </authorList>
    </citation>
    <scope>NUCLEOTIDE SEQUENCE [LARGE SCALE GENOMIC DNA]</scope>
    <source>
        <strain evidence="4 5">CCMP1102</strain>
    </source>
</reference>
<dbReference type="OrthoDB" id="44509at2759"/>
<keyword evidence="1" id="KW-0862">Zinc</keyword>
<dbReference type="AlphaFoldDB" id="A0A1E7FP64"/>
<feature type="compositionally biased region" description="Basic and acidic residues" evidence="2">
    <location>
        <begin position="159"/>
        <end position="172"/>
    </location>
</feature>
<dbReference type="Pfam" id="PF13920">
    <property type="entry name" value="zf-C3HC4_3"/>
    <property type="match status" value="1"/>
</dbReference>
<dbReference type="EMBL" id="KV784355">
    <property type="protein sequence ID" value="OEU19914.1"/>
    <property type="molecule type" value="Genomic_DNA"/>
</dbReference>
<evidence type="ECO:0000256" key="1">
    <source>
        <dbReference type="PROSITE-ProRule" id="PRU00175"/>
    </source>
</evidence>
<keyword evidence="1" id="KW-0479">Metal-binding</keyword>
<dbReference type="GO" id="GO:0061630">
    <property type="term" value="F:ubiquitin protein ligase activity"/>
    <property type="evidence" value="ECO:0007669"/>
    <property type="project" value="InterPro"/>
</dbReference>
<dbReference type="GO" id="GO:0016567">
    <property type="term" value="P:protein ubiquitination"/>
    <property type="evidence" value="ECO:0007669"/>
    <property type="project" value="TreeGrafter"/>
</dbReference>
<dbReference type="PANTHER" id="PTHR22938">
    <property type="entry name" value="ZINC FINGER PROTEIN 598"/>
    <property type="match status" value="1"/>
</dbReference>
<dbReference type="InterPro" id="IPR001841">
    <property type="entry name" value="Znf_RING"/>
</dbReference>
<gene>
    <name evidence="4" type="ORF">FRACYDRAFT_268123</name>
</gene>
<dbReference type="InterPro" id="IPR044288">
    <property type="entry name" value="ZNF598/HEL2"/>
</dbReference>
<feature type="region of interest" description="Disordered" evidence="2">
    <location>
        <begin position="1"/>
        <end position="21"/>
    </location>
</feature>
<sequence length="172" mass="20130">MAETNKQNKNKTKSRQSLSEEEVNALSEGHHTCIICFSNLDENIRAKLPCNHDDMCGRCHMRLRFLNEDKKCPICKTTNDTIIVDRDANKKFEEYPRWGDEIGAGFIYRKDVGMFFEETYFHESIEPLFALSCHKCNFKIDENTTKNNTGGKKKNKPRRLLEDHLRSDHRQS</sequence>
<feature type="non-terminal residue" evidence="4">
    <location>
        <position position="172"/>
    </location>
</feature>
<feature type="domain" description="RING-type" evidence="3">
    <location>
        <begin position="33"/>
        <end position="76"/>
    </location>
</feature>